<gene>
    <name evidence="2" type="ORF">EAH86_17450</name>
</gene>
<dbReference type="AlphaFoldDB" id="A0A502CQB5"/>
<protein>
    <submittedName>
        <fullName evidence="2">SARP family transcriptional regulator</fullName>
    </submittedName>
</protein>
<dbReference type="Proteomes" id="UP000317722">
    <property type="component" value="Unassembled WGS sequence"/>
</dbReference>
<proteinExistence type="predicted"/>
<sequence length="491" mass="52258">MTFRASAAYEIWLLAQQRHLTAASEAILHEAAVRSLARGEWQEAISYASRVAAMSPLDENHQALLIRLYRLAGDDDAAERAFAACASLFQSELGTPPGPAVLAARRTSRPNPLAEADDATIEAIIEAGTAAMGAGALEAGIRSLQTATRLADGARKTRLRVRSRLVLAEALVHALGGLDEEGLASLYEADEIAVAHQLTDAVAAARAELGYVDFLRARYDRALVWLNDALRLADGSPAMTAKATTYLGSVESDRANYGPARLLLEQAVHHARMAGDPRREAFAQSMLGRISLLSGDLGGASEKLSTSIALAQQDHWLSFLPWPQALLGEATLAAGDVGTAAEVFDQAFARACQLGDPCWEGIAARGLALVAEADGEVSRGFDLLAESRARANRLADPYVWLDGHILDAQCILGLRHGHPETGAWVEDLRQLASRTGMRELVVRSLLHGASLGQEGDGEAAVLLARDIDNPALTVLLDARRSSTTPSPQPPG</sequence>
<feature type="domain" description="Bacterial transcriptional activator" evidence="1">
    <location>
        <begin position="2"/>
        <end position="109"/>
    </location>
</feature>
<dbReference type="InterPro" id="IPR005158">
    <property type="entry name" value="BTAD"/>
</dbReference>
<dbReference type="Pfam" id="PF03704">
    <property type="entry name" value="BTAD"/>
    <property type="match status" value="1"/>
</dbReference>
<reference evidence="2 3" key="1">
    <citation type="journal article" date="2019" name="Environ. Microbiol.">
        <title>Species interactions and distinct microbial communities in high Arctic permafrost affected cryosols are associated with the CH4 and CO2 gas fluxes.</title>
        <authorList>
            <person name="Altshuler I."/>
            <person name="Hamel J."/>
            <person name="Turney S."/>
            <person name="Magnuson E."/>
            <person name="Levesque R."/>
            <person name="Greer C."/>
            <person name="Whyte L.G."/>
        </authorList>
    </citation>
    <scope>NUCLEOTIDE SEQUENCE [LARGE SCALE GENOMIC DNA]</scope>
    <source>
        <strain evidence="2 3">S9.3A</strain>
    </source>
</reference>
<dbReference type="SMART" id="SM01043">
    <property type="entry name" value="BTAD"/>
    <property type="match status" value="1"/>
</dbReference>
<evidence type="ECO:0000313" key="2">
    <source>
        <dbReference type="EMBL" id="TPG13996.1"/>
    </source>
</evidence>
<dbReference type="EMBL" id="RCZM01000006">
    <property type="protein sequence ID" value="TPG13996.1"/>
    <property type="molecule type" value="Genomic_DNA"/>
</dbReference>
<name>A0A502CQB5_9MICO</name>
<evidence type="ECO:0000259" key="1">
    <source>
        <dbReference type="SMART" id="SM01043"/>
    </source>
</evidence>
<organism evidence="2 3">
    <name type="scientific">Pedococcus bigeumensis</name>
    <dbReference type="NCBI Taxonomy" id="433644"/>
    <lineage>
        <taxon>Bacteria</taxon>
        <taxon>Bacillati</taxon>
        <taxon>Actinomycetota</taxon>
        <taxon>Actinomycetes</taxon>
        <taxon>Micrococcales</taxon>
        <taxon>Intrasporangiaceae</taxon>
        <taxon>Pedococcus</taxon>
    </lineage>
</organism>
<dbReference type="InterPro" id="IPR011990">
    <property type="entry name" value="TPR-like_helical_dom_sf"/>
</dbReference>
<evidence type="ECO:0000313" key="3">
    <source>
        <dbReference type="Proteomes" id="UP000317722"/>
    </source>
</evidence>
<accession>A0A502CQB5</accession>
<dbReference type="Gene3D" id="1.25.40.10">
    <property type="entry name" value="Tetratricopeptide repeat domain"/>
    <property type="match status" value="2"/>
</dbReference>
<dbReference type="SUPFAM" id="SSF48452">
    <property type="entry name" value="TPR-like"/>
    <property type="match status" value="2"/>
</dbReference>
<comment type="caution">
    <text evidence="2">The sequence shown here is derived from an EMBL/GenBank/DDBJ whole genome shotgun (WGS) entry which is preliminary data.</text>
</comment>
<keyword evidence="3" id="KW-1185">Reference proteome</keyword>